<proteinExistence type="predicted"/>
<dbReference type="Proteomes" id="UP001220962">
    <property type="component" value="Chromosome"/>
</dbReference>
<reference evidence="2" key="1">
    <citation type="submission" date="2023-02" db="EMBL/GenBank/DDBJ databases">
        <title>Pathogen: clinical or host-associated sample.</title>
        <authorList>
            <person name="Hergert J."/>
            <person name="Casey R."/>
            <person name="Wagner J."/>
            <person name="Young E.L."/>
            <person name="Oakeson K.F."/>
        </authorList>
    </citation>
    <scope>NUCLEOTIDE SEQUENCE</scope>
    <source>
        <strain evidence="2">2022CK-00830</strain>
    </source>
</reference>
<dbReference type="AlphaFoldDB" id="A0AAX3N3V4"/>
<protein>
    <submittedName>
        <fullName evidence="2">Uncharacterized protein</fullName>
    </submittedName>
</protein>
<evidence type="ECO:0000313" key="2">
    <source>
        <dbReference type="EMBL" id="WDH83354.1"/>
    </source>
</evidence>
<dbReference type="EMBL" id="CP118101">
    <property type="protein sequence ID" value="WDH83354.1"/>
    <property type="molecule type" value="Genomic_DNA"/>
</dbReference>
<dbReference type="RefSeq" id="WP_274359490.1">
    <property type="nucleotide sequence ID" value="NZ_CP118101.1"/>
</dbReference>
<evidence type="ECO:0000313" key="3">
    <source>
        <dbReference type="Proteomes" id="UP001220962"/>
    </source>
</evidence>
<evidence type="ECO:0000256" key="1">
    <source>
        <dbReference type="SAM" id="MobiDB-lite"/>
    </source>
</evidence>
<sequence>MGKRLIKDEISWELGQAYGMTKAIQRFMDHYFDQLKAEYFKMLREINDLDLVDQINDVIYTTKPTRDDCMLMLNLIHQQHMEQMKRNREDSQTPSEDASKMTRGDNGMGSKVSDLVPELE</sequence>
<organism evidence="2 3">
    <name type="scientific">Paenibacillus urinalis</name>
    <dbReference type="NCBI Taxonomy" id="521520"/>
    <lineage>
        <taxon>Bacteria</taxon>
        <taxon>Bacillati</taxon>
        <taxon>Bacillota</taxon>
        <taxon>Bacilli</taxon>
        <taxon>Bacillales</taxon>
        <taxon>Paenibacillaceae</taxon>
        <taxon>Paenibacillus</taxon>
    </lineage>
</organism>
<feature type="compositionally biased region" description="Basic and acidic residues" evidence="1">
    <location>
        <begin position="81"/>
        <end position="103"/>
    </location>
</feature>
<accession>A0AAX3N3V4</accession>
<gene>
    <name evidence="2" type="ORF">PUW23_03665</name>
</gene>
<feature type="region of interest" description="Disordered" evidence="1">
    <location>
        <begin position="81"/>
        <end position="120"/>
    </location>
</feature>
<name>A0AAX3N3V4_9BACL</name>